<dbReference type="OrthoDB" id="5920525at2759"/>
<dbReference type="EMBL" id="UYRT01000929">
    <property type="protein sequence ID" value="VDK28969.1"/>
    <property type="molecule type" value="Genomic_DNA"/>
</dbReference>
<organism evidence="3">
    <name type="scientific">Gongylonema pulchrum</name>
    <dbReference type="NCBI Taxonomy" id="637853"/>
    <lineage>
        <taxon>Eukaryota</taxon>
        <taxon>Metazoa</taxon>
        <taxon>Ecdysozoa</taxon>
        <taxon>Nematoda</taxon>
        <taxon>Chromadorea</taxon>
        <taxon>Rhabditida</taxon>
        <taxon>Spirurina</taxon>
        <taxon>Spiruromorpha</taxon>
        <taxon>Spiruroidea</taxon>
        <taxon>Gongylonematidae</taxon>
        <taxon>Gongylonema</taxon>
    </lineage>
</organism>
<accession>A0A183CWP9</accession>
<dbReference type="Gene3D" id="3.30.70.270">
    <property type="match status" value="1"/>
</dbReference>
<keyword evidence="2" id="KW-1185">Reference proteome</keyword>
<dbReference type="InterPro" id="IPR043502">
    <property type="entry name" value="DNA/RNA_pol_sf"/>
</dbReference>
<dbReference type="Gene3D" id="3.10.10.10">
    <property type="entry name" value="HIV Type 1 Reverse Transcriptase, subunit A, domain 1"/>
    <property type="match status" value="1"/>
</dbReference>
<dbReference type="Proteomes" id="UP000271098">
    <property type="component" value="Unassembled WGS sequence"/>
</dbReference>
<dbReference type="InterPro" id="IPR043128">
    <property type="entry name" value="Rev_trsase/Diguanyl_cyclase"/>
</dbReference>
<gene>
    <name evidence="1" type="ORF">GPUH_LOCUS890</name>
</gene>
<reference evidence="3" key="1">
    <citation type="submission" date="2016-06" db="UniProtKB">
        <authorList>
            <consortium name="WormBaseParasite"/>
        </authorList>
    </citation>
    <scope>IDENTIFICATION</scope>
</reference>
<dbReference type="WBParaSite" id="GPUH_0000089001-mRNA-1">
    <property type="protein sequence ID" value="GPUH_0000089001-mRNA-1"/>
    <property type="gene ID" value="GPUH_0000089001"/>
</dbReference>
<dbReference type="AlphaFoldDB" id="A0A183CWP9"/>
<protein>
    <submittedName>
        <fullName evidence="3">Reverse transcriptase domain-containing protein</fullName>
    </submittedName>
</protein>
<evidence type="ECO:0000313" key="3">
    <source>
        <dbReference type="WBParaSite" id="GPUH_0000089001-mRNA-1"/>
    </source>
</evidence>
<sequence>MTVAGKEAINNTEVAKSALIQTAIIVNTVQEEQPSQFGKKAVSRDETGRYNVSWLWEREIPKLVSNFVLCLSRLKSTLRKLQVKERTKWRVVFDASVFTRMITEQRALQRTLFVTKFVQNPFTFSQSKIVVLADAEKTFPQLGLQEQDRDCTRFLRLRDTKKPVTELNRVPFGAISNPFLLAATLRKHFKNEIFFSLYPPQSYVDNAVITANNTKEAIQKCKETKELFTKAKRASGNFMHSNKEFMIGLPTKDAQ</sequence>
<reference evidence="1 2" key="2">
    <citation type="submission" date="2018-11" db="EMBL/GenBank/DDBJ databases">
        <authorList>
            <consortium name="Pathogen Informatics"/>
        </authorList>
    </citation>
    <scope>NUCLEOTIDE SEQUENCE [LARGE SCALE GENOMIC DNA]</scope>
</reference>
<name>A0A183CWP9_9BILA</name>
<dbReference type="SUPFAM" id="SSF56672">
    <property type="entry name" value="DNA/RNA polymerases"/>
    <property type="match status" value="1"/>
</dbReference>
<evidence type="ECO:0000313" key="1">
    <source>
        <dbReference type="EMBL" id="VDK28969.1"/>
    </source>
</evidence>
<proteinExistence type="predicted"/>
<evidence type="ECO:0000313" key="2">
    <source>
        <dbReference type="Proteomes" id="UP000271098"/>
    </source>
</evidence>